<dbReference type="Gene3D" id="3.20.20.140">
    <property type="entry name" value="Metal-dependent hydrolases"/>
    <property type="match status" value="1"/>
</dbReference>
<protein>
    <recommendedName>
        <fullName evidence="2">Amidohydrolase 3 domain-containing protein</fullName>
    </recommendedName>
</protein>
<dbReference type="Gene3D" id="3.10.310.70">
    <property type="match status" value="1"/>
</dbReference>
<feature type="domain" description="Amidohydrolase 3" evidence="2">
    <location>
        <begin position="77"/>
        <end position="567"/>
    </location>
</feature>
<feature type="signal peptide" evidence="1">
    <location>
        <begin position="1"/>
        <end position="23"/>
    </location>
</feature>
<keyword evidence="1" id="KW-0732">Signal</keyword>
<evidence type="ECO:0000313" key="4">
    <source>
        <dbReference type="Proteomes" id="UP000503312"/>
    </source>
</evidence>
<dbReference type="SUPFAM" id="SSF51556">
    <property type="entry name" value="Metallo-dependent hydrolases"/>
    <property type="match status" value="1"/>
</dbReference>
<dbReference type="SUPFAM" id="SSF51338">
    <property type="entry name" value="Composite domain of metallo-dependent hydrolases"/>
    <property type="match status" value="1"/>
</dbReference>
<accession>A0A6M9Q004</accession>
<organism evidence="3 4">
    <name type="scientific">Polynucleobacter tropicus</name>
    <dbReference type="NCBI Taxonomy" id="1743174"/>
    <lineage>
        <taxon>Bacteria</taxon>
        <taxon>Pseudomonadati</taxon>
        <taxon>Pseudomonadota</taxon>
        <taxon>Betaproteobacteria</taxon>
        <taxon>Burkholderiales</taxon>
        <taxon>Burkholderiaceae</taxon>
        <taxon>Polynucleobacter</taxon>
    </lineage>
</organism>
<dbReference type="PANTHER" id="PTHR22642:SF2">
    <property type="entry name" value="PROTEIN LONG AFTER FAR-RED 3"/>
    <property type="match status" value="1"/>
</dbReference>
<name>A0A6M9Q004_9BURK</name>
<dbReference type="InterPro" id="IPR032466">
    <property type="entry name" value="Metal_Hydrolase"/>
</dbReference>
<evidence type="ECO:0000313" key="3">
    <source>
        <dbReference type="EMBL" id="QKM64557.1"/>
    </source>
</evidence>
<evidence type="ECO:0000259" key="2">
    <source>
        <dbReference type="Pfam" id="PF07969"/>
    </source>
</evidence>
<dbReference type="InterPro" id="IPR013108">
    <property type="entry name" value="Amidohydro_3"/>
</dbReference>
<dbReference type="AlphaFoldDB" id="A0A6M9Q004"/>
<dbReference type="InterPro" id="IPR011059">
    <property type="entry name" value="Metal-dep_hydrolase_composite"/>
</dbReference>
<dbReference type="KEGG" id="ptrp:DCO17_04505"/>
<reference evidence="3 4" key="1">
    <citation type="submission" date="2018-04" db="EMBL/GenBank/DDBJ databases">
        <title>Polynucleobacter sp. UH21B genome.</title>
        <authorList>
            <person name="Hahn M.W."/>
        </authorList>
    </citation>
    <scope>NUCLEOTIDE SEQUENCE [LARGE SCALE GENOMIC DNA]</scope>
    <source>
        <strain evidence="3 4">MWH-UH21B</strain>
    </source>
</reference>
<dbReference type="EMBL" id="CP028942">
    <property type="protein sequence ID" value="QKM64557.1"/>
    <property type="molecule type" value="Genomic_DNA"/>
</dbReference>
<dbReference type="CDD" id="cd01300">
    <property type="entry name" value="YtcJ_like"/>
    <property type="match status" value="1"/>
</dbReference>
<dbReference type="GO" id="GO:0016810">
    <property type="term" value="F:hydrolase activity, acting on carbon-nitrogen (but not peptide) bonds"/>
    <property type="evidence" value="ECO:0007669"/>
    <property type="project" value="InterPro"/>
</dbReference>
<dbReference type="Pfam" id="PF07969">
    <property type="entry name" value="Amidohydro_3"/>
    <property type="match status" value="1"/>
</dbReference>
<feature type="chain" id="PRO_5026758445" description="Amidohydrolase 3 domain-containing protein" evidence="1">
    <location>
        <begin position="24"/>
        <end position="571"/>
    </location>
</feature>
<dbReference type="PANTHER" id="PTHR22642">
    <property type="entry name" value="IMIDAZOLONEPROPIONASE"/>
    <property type="match status" value="1"/>
</dbReference>
<dbReference type="InterPro" id="IPR033932">
    <property type="entry name" value="YtcJ-like"/>
</dbReference>
<keyword evidence="4" id="KW-1185">Reference proteome</keyword>
<dbReference type="Gene3D" id="2.30.40.10">
    <property type="entry name" value="Urease, subunit C, domain 1"/>
    <property type="match status" value="1"/>
</dbReference>
<evidence type="ECO:0000256" key="1">
    <source>
        <dbReference type="SAM" id="SignalP"/>
    </source>
</evidence>
<dbReference type="RefSeq" id="WP_173955601.1">
    <property type="nucleotide sequence ID" value="NZ_CP028942.1"/>
</dbReference>
<gene>
    <name evidence="3" type="ORF">DCO17_04505</name>
</gene>
<dbReference type="Proteomes" id="UP000503312">
    <property type="component" value="Chromosome"/>
</dbReference>
<sequence length="571" mass="62443">MNPFFQRALLSIGLVACLQFANAAPNQAADTIFYGGPILTVNAKNEQAQALAIQNGKIVAVGGKDSVVKNWQGANTKVVDLQGQTLMPGFVEPHIHIVMTAMTEVLWLNLSNFTPQYDTLDTLSQKLKERLKTLPKGQWLGAFGVDPSRTQPFMAELTADVLDKVSTEVPIAVMNQSGHILYVNHKALEVAGINDKTPNPGDGGIYMRDAQGRLTGVVVEPSAILSILKHAPAPSEAELAAAMQKTAKMIASKGVTTSAEITLGLMLGLDNEVKLFNALVHANDFPLRVRAYLYGPLLANGTNSLKPNDGDDKLRYVGVKFVSDGSTQGITAALNESYIYPRGTKFRGNLDYADDQIYKMTKPIFDQGWQIATHANGDRTIEQTLNTYSKLLANSPDPKARRLRIEHFTINTPEQVKRAVKLGVIPGFTIGHVDYWGEAFHDKIVGPERADRIDPSGSFKKEGGRFAYHSDSPVSNVGPLNYISEGAGRLWQKEPRKVLGPNERITVDDAIRAVTINAAYEMFSDDKVGSLEVGKQADLVVLSANPKKTPVDQIRNIQVKETWIDGKKQAW</sequence>
<proteinExistence type="predicted"/>